<dbReference type="Gene3D" id="2.60.40.1080">
    <property type="match status" value="1"/>
</dbReference>
<reference evidence="5" key="2">
    <citation type="submission" date="2018-06" db="EMBL/GenBank/DDBJ databases">
        <authorList>
            <consortium name="Pathogen Informatics"/>
            <person name="Doyle S."/>
        </authorList>
    </citation>
    <scope>NUCLEOTIDE SEQUENCE [LARGE SCALE GENOMIC DNA]</scope>
    <source>
        <strain evidence="5">NCTC12218</strain>
    </source>
</reference>
<accession>A0A7Z7QQA8</accession>
<evidence type="ECO:0000313" key="4">
    <source>
        <dbReference type="EMBL" id="NHA34049.1"/>
    </source>
</evidence>
<organism evidence="5">
    <name type="scientific">Staphylococcus schleiferi</name>
    <dbReference type="NCBI Taxonomy" id="1295"/>
    <lineage>
        <taxon>Bacteria</taxon>
        <taxon>Bacillati</taxon>
        <taxon>Bacillota</taxon>
        <taxon>Bacilli</taxon>
        <taxon>Bacillales</taxon>
        <taxon>Staphylococcaceae</taxon>
        <taxon>Staphylococcus</taxon>
    </lineage>
</organism>
<evidence type="ECO:0000313" key="7">
    <source>
        <dbReference type="Proteomes" id="UP000572988"/>
    </source>
</evidence>
<evidence type="ECO:0000313" key="6">
    <source>
        <dbReference type="Proteomes" id="UP000264146"/>
    </source>
</evidence>
<dbReference type="InterPro" id="IPR006490">
    <property type="entry name" value="Maj_tail_phi13"/>
</dbReference>
<dbReference type="Proteomes" id="UP000264146">
    <property type="component" value="Chromosome"/>
</dbReference>
<dbReference type="Pfam" id="PF04630">
    <property type="entry name" value="Phage_TTP_1"/>
    <property type="match status" value="1"/>
</dbReference>
<evidence type="ECO:0000313" key="3">
    <source>
        <dbReference type="EMBL" id="CAD7359856.1"/>
    </source>
</evidence>
<dbReference type="Pfam" id="PF02368">
    <property type="entry name" value="Big_2"/>
    <property type="match status" value="1"/>
</dbReference>
<keyword evidence="7" id="KW-1185">Reference proteome</keyword>
<gene>
    <name evidence="4" type="ORF">C1O36_05825</name>
    <name evidence="5" type="ORF">NCTC12218_01518</name>
</gene>
<sequence length="314" mass="34860">MEKLKLNLQHFAESTGVSGIAIGVTNFYWAPIETDTDKEWKVKSGHRTRFLKEIEVDRPQETEEEYGDNIVAATAVSNGKLSVKTTFVTIPAEQKAFLAGAKKGEGGFKYGANDIPPDVAVVFERTNHDGSSEWVGLFKGKFTRPNLSGQTKQDKIEFQNDEVEGSFIDRLFDESSHVTGFDKKGEHKGRDYVFTETFGKTFDEFIKDLDQEFEMEEDKKAMPGKTSKKEVTRVSLSKPSTTIKQGKTEQLSATTEPLGQPVTYKVTEGEEYISVSPEGLVNANQVGRGVVTATSGDQSDTISIEVEEDELQMI</sequence>
<dbReference type="InterPro" id="IPR003343">
    <property type="entry name" value="Big_2"/>
</dbReference>
<dbReference type="SMART" id="SM00635">
    <property type="entry name" value="BID_2"/>
    <property type="match status" value="1"/>
</dbReference>
<dbReference type="EMBL" id="UHEF01000001">
    <property type="protein sequence ID" value="SUM89060.1"/>
    <property type="molecule type" value="Genomic_DNA"/>
</dbReference>
<protein>
    <submittedName>
        <fullName evidence="5">Phage major tail, phi13 family protein</fullName>
    </submittedName>
</protein>
<reference evidence="3 6" key="3">
    <citation type="submission" date="2020-11" db="EMBL/GenBank/DDBJ databases">
        <authorList>
            <consortium name="Pathogen Informatics"/>
        </authorList>
    </citation>
    <scope>NUCLEOTIDE SEQUENCE [LARGE SCALE GENOMIC DNA]</scope>
    <source>
        <strain evidence="3 6">NCTC12218</strain>
    </source>
</reference>
<dbReference type="Proteomes" id="UP000572988">
    <property type="component" value="Unassembled WGS sequence"/>
</dbReference>
<dbReference type="InterPro" id="IPR006724">
    <property type="entry name" value="Phage_TTP"/>
</dbReference>
<dbReference type="RefSeq" id="WP_126496171.1">
    <property type="nucleotide sequence ID" value="NZ_CALYJJ010000001.1"/>
</dbReference>
<proteinExistence type="predicted"/>
<dbReference type="AlphaFoldDB" id="A0A7Z7QQA8"/>
<dbReference type="EMBL" id="LR962863">
    <property type="protein sequence ID" value="CAD7359856.1"/>
    <property type="molecule type" value="Genomic_DNA"/>
</dbReference>
<evidence type="ECO:0000259" key="2">
    <source>
        <dbReference type="SMART" id="SM00635"/>
    </source>
</evidence>
<feature type="region of interest" description="Disordered" evidence="1">
    <location>
        <begin position="236"/>
        <end position="255"/>
    </location>
</feature>
<reference evidence="4 7" key="1">
    <citation type="submission" date="2018-01" db="EMBL/GenBank/DDBJ databases">
        <title>Complete genome sequence of Staphylococcus Scheliferi isolated from human.</title>
        <authorList>
            <person name="Abouelkhair M.A."/>
            <person name="Bemis D.A."/>
            <person name="Kania S.A."/>
        </authorList>
    </citation>
    <scope>NUCLEOTIDE SEQUENCE [LARGE SCALE GENOMIC DNA]</scope>
    <source>
        <strain evidence="4 7">ATCC 43808</strain>
    </source>
</reference>
<evidence type="ECO:0000313" key="5">
    <source>
        <dbReference type="EMBL" id="SUM89060.1"/>
    </source>
</evidence>
<dbReference type="EMBL" id="POVK01000015">
    <property type="protein sequence ID" value="NHA34049.1"/>
    <property type="molecule type" value="Genomic_DNA"/>
</dbReference>
<dbReference type="NCBIfam" id="TIGR01603">
    <property type="entry name" value="maj_tail_phi13"/>
    <property type="match status" value="1"/>
</dbReference>
<name>A0A7Z7QQA8_STASC</name>
<evidence type="ECO:0000256" key="1">
    <source>
        <dbReference type="SAM" id="MobiDB-lite"/>
    </source>
</evidence>
<feature type="domain" description="BIG2" evidence="2">
    <location>
        <begin position="230"/>
        <end position="305"/>
    </location>
</feature>